<dbReference type="OrthoDB" id="9799911at2"/>
<dbReference type="PANTHER" id="PTHR39087:SF2">
    <property type="entry name" value="UPF0104 MEMBRANE PROTEIN MJ1595"/>
    <property type="match status" value="1"/>
</dbReference>
<feature type="transmembrane region" description="Helical" evidence="6">
    <location>
        <begin position="213"/>
        <end position="236"/>
    </location>
</feature>
<name>A0A0H5DQ46_9BACT</name>
<gene>
    <name evidence="7" type="ORF">ELAC_1420</name>
</gene>
<evidence type="ECO:0000313" key="8">
    <source>
        <dbReference type="Proteomes" id="UP000220251"/>
    </source>
</evidence>
<dbReference type="RefSeq" id="WP_098038620.1">
    <property type="nucleotide sequence ID" value="NZ_CWGJ01000019.1"/>
</dbReference>
<dbReference type="NCBIfam" id="TIGR00374">
    <property type="entry name" value="flippase-like domain"/>
    <property type="match status" value="1"/>
</dbReference>
<keyword evidence="2" id="KW-1003">Cell membrane</keyword>
<protein>
    <submittedName>
        <fullName evidence="7">Putative membrane protein</fullName>
    </submittedName>
</protein>
<keyword evidence="8" id="KW-1185">Reference proteome</keyword>
<feature type="transmembrane region" description="Helical" evidence="6">
    <location>
        <begin position="52"/>
        <end position="71"/>
    </location>
</feature>
<evidence type="ECO:0000313" key="7">
    <source>
        <dbReference type="EMBL" id="CRX38756.1"/>
    </source>
</evidence>
<comment type="subcellular location">
    <subcellularLocation>
        <location evidence="1">Cell membrane</location>
        <topology evidence="1">Multi-pass membrane protein</topology>
    </subcellularLocation>
</comment>
<evidence type="ECO:0000256" key="5">
    <source>
        <dbReference type="ARBA" id="ARBA00023136"/>
    </source>
</evidence>
<organism evidence="7 8">
    <name type="scientific">Estrella lausannensis</name>
    <dbReference type="NCBI Taxonomy" id="483423"/>
    <lineage>
        <taxon>Bacteria</taxon>
        <taxon>Pseudomonadati</taxon>
        <taxon>Chlamydiota</taxon>
        <taxon>Chlamydiia</taxon>
        <taxon>Parachlamydiales</taxon>
        <taxon>Candidatus Criblamydiaceae</taxon>
        <taxon>Estrella</taxon>
    </lineage>
</organism>
<dbReference type="InterPro" id="IPR022791">
    <property type="entry name" value="L-PG_synthase/AglD"/>
</dbReference>
<feature type="transmembrane region" description="Helical" evidence="6">
    <location>
        <begin position="248"/>
        <end position="268"/>
    </location>
</feature>
<feature type="transmembrane region" description="Helical" evidence="6">
    <location>
        <begin position="159"/>
        <end position="177"/>
    </location>
</feature>
<dbReference type="AlphaFoldDB" id="A0A0H5DQ46"/>
<dbReference type="PANTHER" id="PTHR39087">
    <property type="entry name" value="UPF0104 MEMBRANE PROTEIN MJ1595"/>
    <property type="match status" value="1"/>
</dbReference>
<dbReference type="EMBL" id="CWGJ01000019">
    <property type="protein sequence ID" value="CRX38756.1"/>
    <property type="molecule type" value="Genomic_DNA"/>
</dbReference>
<keyword evidence="4 6" id="KW-1133">Transmembrane helix</keyword>
<evidence type="ECO:0000256" key="1">
    <source>
        <dbReference type="ARBA" id="ARBA00004651"/>
    </source>
</evidence>
<keyword evidence="3 6" id="KW-0812">Transmembrane</keyword>
<dbReference type="Pfam" id="PF03706">
    <property type="entry name" value="LPG_synthase_TM"/>
    <property type="match status" value="1"/>
</dbReference>
<sequence>MEFLYKTTALIKRFLMSRLCMGLLMTLTAVGYLALALSNGMDALTEGIREVGITNILLLSALSFLSWFVRFGRWRMFFSHLELSVPMRDDLAIYFAGFSMTMTPAKSGEAVRSLFLAKHGISYKESLAVLVAERFSDFASLAFLALSGLFLFPKAKEAVAIIVLFLALVFLLLRFRLDRLFIHFFYRSAESENKEQDKSSFQACTKKLLDFKIFLGGLILGCVAWGVEGVSLFVILQSLGEGISLLQSVFAFSFSLLIGAVTLLPGGVGGTEASLYEILTHFGAVESAASLATILIRLLTLWLSIAVGSIAAHFVTK</sequence>
<reference evidence="8" key="1">
    <citation type="submission" date="2015-06" db="EMBL/GenBank/DDBJ databases">
        <authorList>
            <person name="Bertelli C."/>
        </authorList>
    </citation>
    <scope>NUCLEOTIDE SEQUENCE [LARGE SCALE GENOMIC DNA]</scope>
    <source>
        <strain evidence="8">CRIB-30</strain>
    </source>
</reference>
<evidence type="ECO:0000256" key="2">
    <source>
        <dbReference type="ARBA" id="ARBA00022475"/>
    </source>
</evidence>
<proteinExistence type="predicted"/>
<dbReference type="Proteomes" id="UP000220251">
    <property type="component" value="Unassembled WGS sequence"/>
</dbReference>
<evidence type="ECO:0000256" key="6">
    <source>
        <dbReference type="SAM" id="Phobius"/>
    </source>
</evidence>
<keyword evidence="5 6" id="KW-0472">Membrane</keyword>
<evidence type="ECO:0000256" key="3">
    <source>
        <dbReference type="ARBA" id="ARBA00022692"/>
    </source>
</evidence>
<dbReference type="GO" id="GO:0005886">
    <property type="term" value="C:plasma membrane"/>
    <property type="evidence" value="ECO:0007669"/>
    <property type="project" value="UniProtKB-SubCell"/>
</dbReference>
<evidence type="ECO:0000256" key="4">
    <source>
        <dbReference type="ARBA" id="ARBA00022989"/>
    </source>
</evidence>
<accession>A0A0H5DQ46</accession>
<feature type="transmembrane region" description="Helical" evidence="6">
    <location>
        <begin position="288"/>
        <end position="315"/>
    </location>
</feature>